<dbReference type="InterPro" id="IPR000463">
    <property type="entry name" value="Fatty_acid-bd"/>
</dbReference>
<evidence type="ECO:0000313" key="3">
    <source>
        <dbReference type="Proteomes" id="UP000759131"/>
    </source>
</evidence>
<dbReference type="EMBL" id="OC882503">
    <property type="protein sequence ID" value="CAD7642788.1"/>
    <property type="molecule type" value="Genomic_DNA"/>
</dbReference>
<feature type="domain" description="Cytosolic fatty-acid binding proteins" evidence="1">
    <location>
        <begin position="6"/>
        <end position="23"/>
    </location>
</feature>
<feature type="non-terminal residue" evidence="2">
    <location>
        <position position="23"/>
    </location>
</feature>
<dbReference type="Proteomes" id="UP000759131">
    <property type="component" value="Unassembled WGS sequence"/>
</dbReference>
<sequence length="23" mass="2730">MTDFTGKYKLTSSDNFDEFLKEL</sequence>
<dbReference type="SUPFAM" id="SSF50814">
    <property type="entry name" value="Lipocalins"/>
    <property type="match status" value="1"/>
</dbReference>
<proteinExistence type="predicted"/>
<organism evidence="2">
    <name type="scientific">Medioppia subpectinata</name>
    <dbReference type="NCBI Taxonomy" id="1979941"/>
    <lineage>
        <taxon>Eukaryota</taxon>
        <taxon>Metazoa</taxon>
        <taxon>Ecdysozoa</taxon>
        <taxon>Arthropoda</taxon>
        <taxon>Chelicerata</taxon>
        <taxon>Arachnida</taxon>
        <taxon>Acari</taxon>
        <taxon>Acariformes</taxon>
        <taxon>Sarcoptiformes</taxon>
        <taxon>Oribatida</taxon>
        <taxon>Brachypylina</taxon>
        <taxon>Oppioidea</taxon>
        <taxon>Oppiidae</taxon>
        <taxon>Medioppia</taxon>
    </lineage>
</organism>
<reference evidence="2" key="1">
    <citation type="submission" date="2020-11" db="EMBL/GenBank/DDBJ databases">
        <authorList>
            <person name="Tran Van P."/>
        </authorList>
    </citation>
    <scope>NUCLEOTIDE SEQUENCE</scope>
</reference>
<name>A0A7R9LJF3_9ACAR</name>
<dbReference type="GO" id="GO:0008289">
    <property type="term" value="F:lipid binding"/>
    <property type="evidence" value="ECO:0007669"/>
    <property type="project" value="InterPro"/>
</dbReference>
<dbReference type="PROSITE" id="PS00214">
    <property type="entry name" value="FABP"/>
    <property type="match status" value="1"/>
</dbReference>
<protein>
    <recommendedName>
        <fullName evidence="1">Cytosolic fatty-acid binding proteins domain-containing protein</fullName>
    </recommendedName>
</protein>
<dbReference type="AlphaFoldDB" id="A0A7R9LJF3"/>
<dbReference type="EMBL" id="CAJPIZ010027928">
    <property type="protein sequence ID" value="CAG2119358.1"/>
    <property type="molecule type" value="Genomic_DNA"/>
</dbReference>
<dbReference type="Gene3D" id="2.40.128.20">
    <property type="match status" value="1"/>
</dbReference>
<gene>
    <name evidence="2" type="ORF">OSB1V03_LOCUS19307</name>
</gene>
<keyword evidence="3" id="KW-1185">Reference proteome</keyword>
<accession>A0A7R9LJF3</accession>
<evidence type="ECO:0000259" key="1">
    <source>
        <dbReference type="PROSITE" id="PS00214"/>
    </source>
</evidence>
<evidence type="ECO:0000313" key="2">
    <source>
        <dbReference type="EMBL" id="CAD7642788.1"/>
    </source>
</evidence>
<dbReference type="InterPro" id="IPR012674">
    <property type="entry name" value="Calycin"/>
</dbReference>